<dbReference type="Ensembl" id="ENSAOWT00000025876.1">
    <property type="protein sequence ID" value="ENSAOWP00000022828.1"/>
    <property type="gene ID" value="ENSAOWG00000015429.1"/>
</dbReference>
<feature type="transmembrane region" description="Helical" evidence="1">
    <location>
        <begin position="84"/>
        <end position="105"/>
    </location>
</feature>
<sequence length="163" mass="18629">MRLSEQYIDRPSISYKTKSLSSLIVFKNQNVKKNNKGNNDGNPHQTLSIDKDNLVVNIDSNDGSNSWKSVWDYNTVNGRVDSECYFCFFLNAVFWVCVFDAYVFAPQPLPVSEYHFIVTRRRVGNLAPYGKPIQALCRGIPTYLAYPAPQNLLSFSSFTLHFL</sequence>
<reference evidence="2" key="1">
    <citation type="submission" date="2025-08" db="UniProtKB">
        <authorList>
            <consortium name="Ensembl"/>
        </authorList>
    </citation>
    <scope>IDENTIFICATION</scope>
</reference>
<evidence type="ECO:0000313" key="3">
    <source>
        <dbReference type="Proteomes" id="UP000694424"/>
    </source>
</evidence>
<proteinExistence type="predicted"/>
<evidence type="ECO:0000313" key="2">
    <source>
        <dbReference type="Ensembl" id="ENSAOWP00000022828.1"/>
    </source>
</evidence>
<organism evidence="2 3">
    <name type="scientific">Apteryx owenii</name>
    <name type="common">Little spotted kiwi</name>
    <dbReference type="NCBI Taxonomy" id="8824"/>
    <lineage>
        <taxon>Eukaryota</taxon>
        <taxon>Metazoa</taxon>
        <taxon>Chordata</taxon>
        <taxon>Craniata</taxon>
        <taxon>Vertebrata</taxon>
        <taxon>Euteleostomi</taxon>
        <taxon>Archelosauria</taxon>
        <taxon>Archosauria</taxon>
        <taxon>Dinosauria</taxon>
        <taxon>Saurischia</taxon>
        <taxon>Theropoda</taxon>
        <taxon>Coelurosauria</taxon>
        <taxon>Aves</taxon>
        <taxon>Palaeognathae</taxon>
        <taxon>Apterygiformes</taxon>
        <taxon>Apterygidae</taxon>
        <taxon>Apteryx</taxon>
    </lineage>
</organism>
<dbReference type="Proteomes" id="UP000694424">
    <property type="component" value="Unplaced"/>
</dbReference>
<keyword evidence="1" id="KW-0812">Transmembrane</keyword>
<dbReference type="InterPro" id="IPR051772">
    <property type="entry name" value="Gastrokine"/>
</dbReference>
<keyword evidence="3" id="KW-1185">Reference proteome</keyword>
<keyword evidence="1" id="KW-1133">Transmembrane helix</keyword>
<dbReference type="AlphaFoldDB" id="A0A8B9QA27"/>
<protein>
    <submittedName>
        <fullName evidence="2">Uncharacterized protein</fullName>
    </submittedName>
</protein>
<accession>A0A8B9QA27</accession>
<evidence type="ECO:0000256" key="1">
    <source>
        <dbReference type="SAM" id="Phobius"/>
    </source>
</evidence>
<name>A0A8B9QA27_APTOW</name>
<keyword evidence="1" id="KW-0472">Membrane</keyword>
<reference evidence="2" key="2">
    <citation type="submission" date="2025-09" db="UniProtKB">
        <authorList>
            <consortium name="Ensembl"/>
        </authorList>
    </citation>
    <scope>IDENTIFICATION</scope>
</reference>
<dbReference type="PANTHER" id="PTHR16483">
    <property type="entry name" value="GASTROKINE 1"/>
    <property type="match status" value="1"/>
</dbReference>